<sequence length="86" mass="9782">MVKHVSTIILAWLLIIAGLIVLPLPIPLGLVMIVVGAALLAGSSPAFRRYIQRVRLRNPKIDKKIKRFQHRLPAWLRERLISTEPK</sequence>
<feature type="transmembrane region" description="Helical" evidence="1">
    <location>
        <begin position="7"/>
        <end position="24"/>
    </location>
</feature>
<dbReference type="EMBL" id="CP021425">
    <property type="protein sequence ID" value="ARU56093.1"/>
    <property type="molecule type" value="Genomic_DNA"/>
</dbReference>
<reference evidence="2 3" key="1">
    <citation type="submission" date="2017-05" db="EMBL/GenBank/DDBJ databases">
        <title>Genomic insights into alkan degradation activity of Oleiphilus messinensis.</title>
        <authorList>
            <person name="Kozyavkin S.A."/>
            <person name="Slesarev A.I."/>
            <person name="Golyshin P.N."/>
            <person name="Korzhenkov A."/>
            <person name="Golyshina O.N."/>
            <person name="Toshchakov S.V."/>
        </authorList>
    </citation>
    <scope>NUCLEOTIDE SEQUENCE [LARGE SCALE GENOMIC DNA]</scope>
    <source>
        <strain evidence="2 3">ME102</strain>
    </source>
</reference>
<dbReference type="Proteomes" id="UP000196027">
    <property type="component" value="Chromosome"/>
</dbReference>
<keyword evidence="1" id="KW-0472">Membrane</keyword>
<evidence type="ECO:0008006" key="4">
    <source>
        <dbReference type="Google" id="ProtNLM"/>
    </source>
</evidence>
<evidence type="ECO:0000313" key="2">
    <source>
        <dbReference type="EMBL" id="ARU56093.1"/>
    </source>
</evidence>
<keyword evidence="1" id="KW-1133">Transmembrane helix</keyword>
<name>A0A1Y0I9M6_9GAMM</name>
<organism evidence="2 3">
    <name type="scientific">Oleiphilus messinensis</name>
    <dbReference type="NCBI Taxonomy" id="141451"/>
    <lineage>
        <taxon>Bacteria</taxon>
        <taxon>Pseudomonadati</taxon>
        <taxon>Pseudomonadota</taxon>
        <taxon>Gammaproteobacteria</taxon>
        <taxon>Oceanospirillales</taxon>
        <taxon>Oleiphilaceae</taxon>
        <taxon>Oleiphilus</taxon>
    </lineage>
</organism>
<keyword evidence="3" id="KW-1185">Reference proteome</keyword>
<dbReference type="KEGG" id="ome:OLMES_2020"/>
<protein>
    <recommendedName>
        <fullName evidence="4">Transmembrane protein (PGPGW)</fullName>
    </recommendedName>
</protein>
<evidence type="ECO:0000313" key="3">
    <source>
        <dbReference type="Proteomes" id="UP000196027"/>
    </source>
</evidence>
<dbReference type="RefSeq" id="WP_087461122.1">
    <property type="nucleotide sequence ID" value="NZ_CP021425.1"/>
</dbReference>
<dbReference type="AlphaFoldDB" id="A0A1Y0I9M6"/>
<accession>A0A1Y0I9M6</accession>
<evidence type="ECO:0000256" key="1">
    <source>
        <dbReference type="SAM" id="Phobius"/>
    </source>
</evidence>
<keyword evidence="1" id="KW-0812">Transmembrane</keyword>
<proteinExistence type="predicted"/>
<feature type="transmembrane region" description="Helical" evidence="1">
    <location>
        <begin position="30"/>
        <end position="47"/>
    </location>
</feature>
<gene>
    <name evidence="2" type="ORF">OLMES_2020</name>
</gene>